<dbReference type="AlphaFoldDB" id="A0A9D5AYH1"/>
<proteinExistence type="predicted"/>
<feature type="region of interest" description="Disordered" evidence="1">
    <location>
        <begin position="65"/>
        <end position="89"/>
    </location>
</feature>
<dbReference type="PANTHER" id="PTHR36746:SF3">
    <property type="entry name" value="DUF4005 DOMAIN-CONTAINING PROTEIN"/>
    <property type="match status" value="1"/>
</dbReference>
<feature type="compositionally biased region" description="Basic and acidic residues" evidence="1">
    <location>
        <begin position="17"/>
        <end position="26"/>
    </location>
</feature>
<comment type="caution">
    <text evidence="2">The sequence shown here is derived from an EMBL/GenBank/DDBJ whole genome shotgun (WGS) entry which is preliminary data.</text>
</comment>
<sequence>MGNKHSSKQNMMNFPTEEDHRIKSTTTLRDDEYIEKHKIETPLDNDETFNSFIRRAKNKIRTVTMPKSNIDREQSYKTAPAAPDQEVNVGENSYKENYQREQFDDFIQIAKKKMRATSSIRNNSFWKKP</sequence>
<reference evidence="2 3" key="1">
    <citation type="journal article" date="2022" name="Nat. Genet.">
        <title>Improved pea reference genome and pan-genome highlight genomic features and evolutionary characteristics.</title>
        <authorList>
            <person name="Yang T."/>
            <person name="Liu R."/>
            <person name="Luo Y."/>
            <person name="Hu S."/>
            <person name="Wang D."/>
            <person name="Wang C."/>
            <person name="Pandey M.K."/>
            <person name="Ge S."/>
            <person name="Xu Q."/>
            <person name="Li N."/>
            <person name="Li G."/>
            <person name="Huang Y."/>
            <person name="Saxena R.K."/>
            <person name="Ji Y."/>
            <person name="Li M."/>
            <person name="Yan X."/>
            <person name="He Y."/>
            <person name="Liu Y."/>
            <person name="Wang X."/>
            <person name="Xiang C."/>
            <person name="Varshney R.K."/>
            <person name="Ding H."/>
            <person name="Gao S."/>
            <person name="Zong X."/>
        </authorList>
    </citation>
    <scope>NUCLEOTIDE SEQUENCE [LARGE SCALE GENOMIC DNA]</scope>
    <source>
        <strain evidence="2 3">cv. Zhongwan 6</strain>
    </source>
</reference>
<evidence type="ECO:0000256" key="1">
    <source>
        <dbReference type="SAM" id="MobiDB-lite"/>
    </source>
</evidence>
<feature type="region of interest" description="Disordered" evidence="1">
    <location>
        <begin position="1"/>
        <end position="26"/>
    </location>
</feature>
<keyword evidence="3" id="KW-1185">Reference proteome</keyword>
<name>A0A9D5AYH1_PEA</name>
<dbReference type="Gramene" id="Psat3g064760.1">
    <property type="protein sequence ID" value="Psat3g064760.1.cds1"/>
    <property type="gene ID" value="Psat3g064760"/>
</dbReference>
<dbReference type="Gramene" id="Psat03G0226500-T1">
    <property type="protein sequence ID" value="KAI5426773.1"/>
    <property type="gene ID" value="KIW84_032265"/>
</dbReference>
<dbReference type="Gramene" id="PSAT_LOCUS13409_t1">
    <property type="protein sequence ID" value="CAL5193603.1"/>
    <property type="gene ID" value="PSAT_LOCUS13409"/>
</dbReference>
<organism evidence="2 3">
    <name type="scientific">Pisum sativum</name>
    <name type="common">Garden pea</name>
    <name type="synonym">Lathyrus oleraceus</name>
    <dbReference type="NCBI Taxonomy" id="3888"/>
    <lineage>
        <taxon>Eukaryota</taxon>
        <taxon>Viridiplantae</taxon>
        <taxon>Streptophyta</taxon>
        <taxon>Embryophyta</taxon>
        <taxon>Tracheophyta</taxon>
        <taxon>Spermatophyta</taxon>
        <taxon>Magnoliopsida</taxon>
        <taxon>eudicotyledons</taxon>
        <taxon>Gunneridae</taxon>
        <taxon>Pentapetalae</taxon>
        <taxon>rosids</taxon>
        <taxon>fabids</taxon>
        <taxon>Fabales</taxon>
        <taxon>Fabaceae</taxon>
        <taxon>Papilionoideae</taxon>
        <taxon>50 kb inversion clade</taxon>
        <taxon>NPAAA clade</taxon>
        <taxon>Hologalegina</taxon>
        <taxon>IRL clade</taxon>
        <taxon>Fabeae</taxon>
        <taxon>Lathyrus</taxon>
    </lineage>
</organism>
<protein>
    <submittedName>
        <fullName evidence="2">Uncharacterized protein</fullName>
    </submittedName>
</protein>
<evidence type="ECO:0000313" key="2">
    <source>
        <dbReference type="EMBL" id="KAI5426773.1"/>
    </source>
</evidence>
<accession>A0A9D5AYH1</accession>
<dbReference type="PANTHER" id="PTHR36746">
    <property type="entry name" value="BNAC04G51760D PROTEIN"/>
    <property type="match status" value="1"/>
</dbReference>
<dbReference type="Proteomes" id="UP001058974">
    <property type="component" value="Chromosome 3"/>
</dbReference>
<gene>
    <name evidence="2" type="ORF">KIW84_032265</name>
</gene>
<evidence type="ECO:0000313" key="3">
    <source>
        <dbReference type="Proteomes" id="UP001058974"/>
    </source>
</evidence>
<dbReference type="EMBL" id="JAMSHJ010000003">
    <property type="protein sequence ID" value="KAI5426773.1"/>
    <property type="molecule type" value="Genomic_DNA"/>
</dbReference>